<organism evidence="9 10">
    <name type="scientific">Cohaesibacter marisflavi</name>
    <dbReference type="NCBI Taxonomy" id="655353"/>
    <lineage>
        <taxon>Bacteria</taxon>
        <taxon>Pseudomonadati</taxon>
        <taxon>Pseudomonadota</taxon>
        <taxon>Alphaproteobacteria</taxon>
        <taxon>Hyphomicrobiales</taxon>
        <taxon>Cohaesibacteraceae</taxon>
    </lineage>
</organism>
<evidence type="ECO:0000256" key="1">
    <source>
        <dbReference type="ARBA" id="ARBA00006272"/>
    </source>
</evidence>
<evidence type="ECO:0000313" key="10">
    <source>
        <dbReference type="Proteomes" id="UP000199236"/>
    </source>
</evidence>
<evidence type="ECO:0000256" key="4">
    <source>
        <dbReference type="ARBA" id="ARBA00022723"/>
    </source>
</evidence>
<reference evidence="9 10" key="1">
    <citation type="submission" date="2016-10" db="EMBL/GenBank/DDBJ databases">
        <authorList>
            <person name="de Groot N.N."/>
        </authorList>
    </citation>
    <scope>NUCLEOTIDE SEQUENCE [LARGE SCALE GENOMIC DNA]</scope>
    <source>
        <strain evidence="9 10">CGMCC 1.9157</strain>
    </source>
</reference>
<evidence type="ECO:0000256" key="3">
    <source>
        <dbReference type="ARBA" id="ARBA00022670"/>
    </source>
</evidence>
<dbReference type="PANTHER" id="PTHR32481">
    <property type="entry name" value="AMINOPEPTIDASE"/>
    <property type="match status" value="1"/>
</dbReference>
<feature type="binding site" evidence="8">
    <location>
        <position position="180"/>
    </location>
    <ligand>
        <name>Zn(2+)</name>
        <dbReference type="ChEBI" id="CHEBI:29105"/>
        <label>1</label>
    </ligand>
</feature>
<evidence type="ECO:0000256" key="6">
    <source>
        <dbReference type="PIRNR" id="PIRNR001123"/>
    </source>
</evidence>
<dbReference type="EMBL" id="FOVR01000003">
    <property type="protein sequence ID" value="SFO07934.1"/>
    <property type="molecule type" value="Genomic_DNA"/>
</dbReference>
<dbReference type="STRING" id="655353.SAMN04488056_10382"/>
<accession>A0A1I5E8W3</accession>
<name>A0A1I5E8W3_9HYPH</name>
<dbReference type="GO" id="GO:0006508">
    <property type="term" value="P:proteolysis"/>
    <property type="evidence" value="ECO:0007669"/>
    <property type="project" value="UniProtKB-KW"/>
</dbReference>
<evidence type="ECO:0000313" key="9">
    <source>
        <dbReference type="EMBL" id="SFO07934.1"/>
    </source>
</evidence>
<dbReference type="Gene3D" id="3.40.630.10">
    <property type="entry name" value="Zn peptidases"/>
    <property type="match status" value="1"/>
</dbReference>
<evidence type="ECO:0000256" key="2">
    <source>
        <dbReference type="ARBA" id="ARBA00022438"/>
    </source>
</evidence>
<feature type="active site" description="Proton acceptor" evidence="7">
    <location>
        <position position="214"/>
    </location>
</feature>
<protein>
    <submittedName>
        <fullName evidence="9">Endoglucanase</fullName>
    </submittedName>
</protein>
<dbReference type="PANTHER" id="PTHR32481:SF7">
    <property type="entry name" value="AMINOPEPTIDASE YHFE-RELATED"/>
    <property type="match status" value="1"/>
</dbReference>
<keyword evidence="5" id="KW-0378">Hydrolase</keyword>
<feature type="binding site" evidence="8">
    <location>
        <position position="180"/>
    </location>
    <ligand>
        <name>Zn(2+)</name>
        <dbReference type="ChEBI" id="CHEBI:29105"/>
        <label>2</label>
    </ligand>
</feature>
<dbReference type="PIRSF" id="PIRSF001123">
    <property type="entry name" value="PepA_GA"/>
    <property type="match status" value="1"/>
</dbReference>
<dbReference type="OrthoDB" id="9772053at2"/>
<feature type="binding site" evidence="8">
    <location>
        <position position="215"/>
    </location>
    <ligand>
        <name>Zn(2+)</name>
        <dbReference type="ChEBI" id="CHEBI:29105"/>
        <label>2</label>
    </ligand>
</feature>
<comment type="similarity">
    <text evidence="1 6">Belongs to the peptidase M42 family.</text>
</comment>
<keyword evidence="4 8" id="KW-0479">Metal-binding</keyword>
<evidence type="ECO:0000256" key="5">
    <source>
        <dbReference type="ARBA" id="ARBA00022801"/>
    </source>
</evidence>
<dbReference type="InterPro" id="IPR051464">
    <property type="entry name" value="Peptidase_M42_aminopept"/>
</dbReference>
<dbReference type="GO" id="GO:0004177">
    <property type="term" value="F:aminopeptidase activity"/>
    <property type="evidence" value="ECO:0007669"/>
    <property type="project" value="UniProtKB-UniRule"/>
</dbReference>
<dbReference type="RefSeq" id="WP_090070591.1">
    <property type="nucleotide sequence ID" value="NZ_FOVR01000003.1"/>
</dbReference>
<sequence length="350" mass="37887">MNIDLLRRLCETPGVPGREHRIRALIEKEAEGLFDEIYTDAMGSLVCTRFPTTEQEEGAVPERILLLCHMDEIGFLVSHVSDKGFINIDPVGGFDPRTLFARRVLVCTNDGDYKGVMNPGGKGLHISTPEERKKLPEVTDFIVDLGMGETTKEKVKVGDYIVMDEPLLDMGEKVVSKALDNRIACWLGIEVIREMVEAKVAHDCEITVAFTAQEEVGLRGARTASFGVAPDVVIGVDTTLSCDTPGTPEKDTITTQGKGVGLDIKDGSFIADIDLVEELEAVAAEKDIPVQRFILARGGQDGAAGQQAGSGTKAAAIGVGTRYIHTVCEMIDKTDIQSAKDLLVTYLGKH</sequence>
<dbReference type="SUPFAM" id="SSF53187">
    <property type="entry name" value="Zn-dependent exopeptidases"/>
    <property type="match status" value="1"/>
</dbReference>
<dbReference type="GO" id="GO:0046872">
    <property type="term" value="F:metal ion binding"/>
    <property type="evidence" value="ECO:0007669"/>
    <property type="project" value="UniProtKB-UniRule"/>
</dbReference>
<keyword evidence="10" id="KW-1185">Reference proteome</keyword>
<dbReference type="SUPFAM" id="SSF101821">
    <property type="entry name" value="Aminopeptidase/glucanase lid domain"/>
    <property type="match status" value="1"/>
</dbReference>
<dbReference type="InterPro" id="IPR008007">
    <property type="entry name" value="Peptidase_M42"/>
</dbReference>
<gene>
    <name evidence="9" type="ORF">SAMN04488056_10382</name>
</gene>
<feature type="binding site" evidence="8">
    <location>
        <position position="325"/>
    </location>
    <ligand>
        <name>Zn(2+)</name>
        <dbReference type="ChEBI" id="CHEBI:29105"/>
        <label>2</label>
    </ligand>
</feature>
<dbReference type="Gene3D" id="2.40.30.40">
    <property type="entry name" value="Peptidase M42, domain 2"/>
    <property type="match status" value="1"/>
</dbReference>
<evidence type="ECO:0000256" key="8">
    <source>
        <dbReference type="PIRSR" id="PIRSR001123-2"/>
    </source>
</evidence>
<dbReference type="Proteomes" id="UP000199236">
    <property type="component" value="Unassembled WGS sequence"/>
</dbReference>
<dbReference type="InterPro" id="IPR023367">
    <property type="entry name" value="Peptidase_M42_dom2"/>
</dbReference>
<evidence type="ECO:0000256" key="7">
    <source>
        <dbReference type="PIRSR" id="PIRSR001123-1"/>
    </source>
</evidence>
<comment type="cofactor">
    <cofactor evidence="8">
        <name>a divalent metal cation</name>
        <dbReference type="ChEBI" id="CHEBI:60240"/>
    </cofactor>
    <text evidence="8">Binds 2 divalent metal cations per subunit.</text>
</comment>
<feature type="binding site" evidence="8">
    <location>
        <position position="237"/>
    </location>
    <ligand>
        <name>Zn(2+)</name>
        <dbReference type="ChEBI" id="CHEBI:29105"/>
        <label>1</label>
    </ligand>
</feature>
<dbReference type="Pfam" id="PF05343">
    <property type="entry name" value="Peptidase_M42"/>
    <property type="match status" value="1"/>
</dbReference>
<feature type="binding site" evidence="8">
    <location>
        <position position="69"/>
    </location>
    <ligand>
        <name>Zn(2+)</name>
        <dbReference type="ChEBI" id="CHEBI:29105"/>
        <label>1</label>
    </ligand>
</feature>
<proteinExistence type="inferred from homology"/>
<dbReference type="AlphaFoldDB" id="A0A1I5E8W3"/>
<keyword evidence="2" id="KW-0031">Aminopeptidase</keyword>
<keyword evidence="3" id="KW-0645">Protease</keyword>